<organism evidence="2 3">
    <name type="scientific">Candidatus Nitrosotenuis uzonensis</name>
    <dbReference type="NCBI Taxonomy" id="1407055"/>
    <lineage>
        <taxon>Archaea</taxon>
        <taxon>Nitrososphaerota</taxon>
        <taxon>Candidatus Nitrosotenuis</taxon>
    </lineage>
</organism>
<protein>
    <submittedName>
        <fullName evidence="2">Uncharacterized protein</fullName>
    </submittedName>
</protein>
<keyword evidence="1" id="KW-0175">Coiled coil</keyword>
<sequence length="88" mass="10562">MAEDIQYIKRQIKKEMNHLRDLYSKINRIERKKEPEKNRIKKLEQEIMSKNPNIEIDRELLALVGTEPYNPSSQDKELVRHIAAQRYG</sequence>
<name>V6AUA8_9ARCH</name>
<feature type="coiled-coil region" evidence="1">
    <location>
        <begin position="12"/>
        <end position="46"/>
    </location>
</feature>
<proteinExistence type="predicted"/>
<dbReference type="Proteomes" id="UP000018159">
    <property type="component" value="Unassembled WGS sequence"/>
</dbReference>
<evidence type="ECO:0000256" key="1">
    <source>
        <dbReference type="SAM" id="Coils"/>
    </source>
</evidence>
<gene>
    <name evidence="2" type="ORF">NITUZ_40597</name>
</gene>
<accession>V6AUA8</accession>
<evidence type="ECO:0000313" key="2">
    <source>
        <dbReference type="EMBL" id="CDI06431.1"/>
    </source>
</evidence>
<keyword evidence="3" id="KW-1185">Reference proteome</keyword>
<comment type="caution">
    <text evidence="2">The sequence shown here is derived from an EMBL/GenBank/DDBJ whole genome shotgun (WGS) entry which is preliminary data.</text>
</comment>
<reference evidence="2 3" key="1">
    <citation type="journal article" date="2013" name="PLoS ONE">
        <title>Enrichment and Genome Sequence of the Group I.1a Ammonia-Oxidizing Archaeon ?Ca. Nitrosotenuis uzonensis? Representing a Clade Globally.</title>
        <authorList>
            <person name="Lebedeva E.V."/>
            <person name="Hatzenpichler R."/>
            <person name="Pelletier E."/>
            <person name="Schuster N."/>
            <person name="Hauzmayer S."/>
            <person name="Bulaev A."/>
            <person name="Grigor'eva N.V."/>
            <person name="Galushko A."/>
            <person name="Schmid M."/>
            <person name="Palatinszky M."/>
            <person name="Le Paslier D."/>
            <person name="Daims H."/>
            <person name="Wagner M."/>
        </authorList>
    </citation>
    <scope>NUCLEOTIDE SEQUENCE [LARGE SCALE GENOMIC DNA]</scope>
    <source>
        <strain evidence="2 3">N4</strain>
    </source>
</reference>
<dbReference type="STRING" id="1407055.NITUZ_40597"/>
<dbReference type="RefSeq" id="WP_048196848.1">
    <property type="nucleotide sequence ID" value="NZ_CBTY010000009.1"/>
</dbReference>
<dbReference type="EMBL" id="CBTY010000009">
    <property type="protein sequence ID" value="CDI06431.1"/>
    <property type="molecule type" value="Genomic_DNA"/>
</dbReference>
<evidence type="ECO:0000313" key="3">
    <source>
        <dbReference type="Proteomes" id="UP000018159"/>
    </source>
</evidence>
<dbReference type="AlphaFoldDB" id="V6AUA8"/>